<feature type="region of interest" description="Disordered" evidence="1">
    <location>
        <begin position="184"/>
        <end position="203"/>
    </location>
</feature>
<dbReference type="OrthoDB" id="10440049at2759"/>
<accession>A0A2G5SXM0</accession>
<dbReference type="Proteomes" id="UP000230233">
    <property type="component" value="Chromosome X"/>
</dbReference>
<gene>
    <name evidence="2" type="primary">Cnig_chr_X.g25145</name>
    <name evidence="2" type="ORF">B9Z55_025145</name>
</gene>
<feature type="region of interest" description="Disordered" evidence="1">
    <location>
        <begin position="119"/>
        <end position="163"/>
    </location>
</feature>
<organism evidence="2 3">
    <name type="scientific">Caenorhabditis nigoni</name>
    <dbReference type="NCBI Taxonomy" id="1611254"/>
    <lineage>
        <taxon>Eukaryota</taxon>
        <taxon>Metazoa</taxon>
        <taxon>Ecdysozoa</taxon>
        <taxon>Nematoda</taxon>
        <taxon>Chromadorea</taxon>
        <taxon>Rhabditida</taxon>
        <taxon>Rhabditina</taxon>
        <taxon>Rhabditomorpha</taxon>
        <taxon>Rhabditoidea</taxon>
        <taxon>Rhabditidae</taxon>
        <taxon>Peloderinae</taxon>
        <taxon>Caenorhabditis</taxon>
    </lineage>
</organism>
<feature type="compositionally biased region" description="Basic and acidic residues" evidence="1">
    <location>
        <begin position="40"/>
        <end position="78"/>
    </location>
</feature>
<comment type="caution">
    <text evidence="2">The sequence shown here is derived from an EMBL/GenBank/DDBJ whole genome shotgun (WGS) entry which is preliminary data.</text>
</comment>
<evidence type="ECO:0000313" key="3">
    <source>
        <dbReference type="Proteomes" id="UP000230233"/>
    </source>
</evidence>
<feature type="compositionally biased region" description="Pro residues" evidence="1">
    <location>
        <begin position="128"/>
        <end position="137"/>
    </location>
</feature>
<dbReference type="EMBL" id="PDUG01000006">
    <property type="protein sequence ID" value="PIC19683.1"/>
    <property type="molecule type" value="Genomic_DNA"/>
</dbReference>
<keyword evidence="3" id="KW-1185">Reference proteome</keyword>
<protein>
    <submittedName>
        <fullName evidence="2">Uncharacterized protein</fullName>
    </submittedName>
</protein>
<evidence type="ECO:0000313" key="2">
    <source>
        <dbReference type="EMBL" id="PIC19683.1"/>
    </source>
</evidence>
<proteinExistence type="predicted"/>
<name>A0A2G5SXM0_9PELO</name>
<feature type="region of interest" description="Disordered" evidence="1">
    <location>
        <begin position="1"/>
        <end position="107"/>
    </location>
</feature>
<reference evidence="3" key="1">
    <citation type="submission" date="2017-10" db="EMBL/GenBank/DDBJ databases">
        <title>Rapid genome shrinkage in a self-fertile nematode reveals novel sperm competition proteins.</title>
        <authorList>
            <person name="Yin D."/>
            <person name="Schwarz E.M."/>
            <person name="Thomas C.G."/>
            <person name="Felde R.L."/>
            <person name="Korf I.F."/>
            <person name="Cutter A.D."/>
            <person name="Schartner C.M."/>
            <person name="Ralston E.J."/>
            <person name="Meyer B.J."/>
            <person name="Haag E.S."/>
        </authorList>
    </citation>
    <scope>NUCLEOTIDE SEQUENCE [LARGE SCALE GENOMIC DNA]</scope>
    <source>
        <strain evidence="3">JU1422</strain>
    </source>
</reference>
<dbReference type="AlphaFoldDB" id="A0A2G5SXM0"/>
<sequence length="254" mass="28912">MGIGNFWKHLTTSSPTPQRPRIPSVGAVTNLQRYLAASSQEEHTQPPMDKGKDKKEKKDRKEERDETKQKLFEKKDTLTMKQTSIQGKDRQKNNKEGSAGNHLMPAQRMMNNGKKVAPFEASGRLPSIPRPTCPPPTMTASIPCPTQPPPLYSGHSEPEPTRRERLGSITSRFPQFWRGIEEHLQSQQARRRPINPITRLPGCEDLGYGAPLEPLWETRDSNNEKFSFPYMDGSLKDVLASEKKKKEEKRRGKK</sequence>
<evidence type="ECO:0000256" key="1">
    <source>
        <dbReference type="SAM" id="MobiDB-lite"/>
    </source>
</evidence>